<dbReference type="Proteomes" id="UP000297963">
    <property type="component" value="Unassembled WGS sequence"/>
</dbReference>
<dbReference type="EMBL" id="FOPW01000011">
    <property type="protein sequence ID" value="SFH67164.1"/>
    <property type="molecule type" value="Genomic_DNA"/>
</dbReference>
<protein>
    <submittedName>
        <fullName evidence="3">DUF4031 domain-containing protein</fullName>
    </submittedName>
</protein>
<dbReference type="Pfam" id="PF13223">
    <property type="entry name" value="DUF4031"/>
    <property type="match status" value="1"/>
</dbReference>
<gene>
    <name evidence="3" type="ORF">E3O11_06700</name>
    <name evidence="2" type="ORF">SAMN05216274_11122</name>
</gene>
<reference evidence="3 5" key="2">
    <citation type="submission" date="2019-03" db="EMBL/GenBank/DDBJ databases">
        <title>Genomics of glacier-inhabiting Cryobacterium strains.</title>
        <authorList>
            <person name="Liu Q."/>
            <person name="Xin Y.-H."/>
        </authorList>
    </citation>
    <scope>NUCLEOTIDE SEQUENCE [LARGE SCALE GENOMIC DNA]</scope>
    <source>
        <strain evidence="3 5">Hh34</strain>
    </source>
</reference>
<accession>A0A1I3BXX5</accession>
<evidence type="ECO:0000259" key="1">
    <source>
        <dbReference type="Pfam" id="PF13223"/>
    </source>
</evidence>
<organism evidence="3 5">
    <name type="scientific">Cryobacterium levicorallinum</name>
    <dbReference type="NCBI Taxonomy" id="995038"/>
    <lineage>
        <taxon>Bacteria</taxon>
        <taxon>Bacillati</taxon>
        <taxon>Actinomycetota</taxon>
        <taxon>Actinomycetes</taxon>
        <taxon>Micrococcales</taxon>
        <taxon>Microbacteriaceae</taxon>
        <taxon>Cryobacterium</taxon>
    </lineage>
</organism>
<dbReference type="AlphaFoldDB" id="A0A1I3BXX5"/>
<dbReference type="InterPro" id="IPR025109">
    <property type="entry name" value="DUF4031"/>
</dbReference>
<dbReference type="EMBL" id="SOFE01000012">
    <property type="protein sequence ID" value="TFB85655.1"/>
    <property type="molecule type" value="Genomic_DNA"/>
</dbReference>
<evidence type="ECO:0000313" key="4">
    <source>
        <dbReference type="Proteomes" id="UP000199681"/>
    </source>
</evidence>
<reference evidence="2 4" key="1">
    <citation type="submission" date="2016-10" db="EMBL/GenBank/DDBJ databases">
        <authorList>
            <person name="Varghese N."/>
            <person name="Submissions S."/>
        </authorList>
    </citation>
    <scope>NUCLEOTIDE SEQUENCE [LARGE SCALE GENOMIC DNA]</scope>
    <source>
        <strain evidence="2 4">GMCC 1.11211</strain>
    </source>
</reference>
<evidence type="ECO:0000313" key="5">
    <source>
        <dbReference type="Proteomes" id="UP000297963"/>
    </source>
</evidence>
<evidence type="ECO:0000313" key="3">
    <source>
        <dbReference type="EMBL" id="TFB85655.1"/>
    </source>
</evidence>
<keyword evidence="4" id="KW-1185">Reference proteome</keyword>
<dbReference type="Proteomes" id="UP000199681">
    <property type="component" value="Unassembled WGS sequence"/>
</dbReference>
<feature type="domain" description="DUF4031" evidence="1">
    <location>
        <begin position="3"/>
        <end position="77"/>
    </location>
</feature>
<dbReference type="RefSeq" id="WP_092450788.1">
    <property type="nucleotide sequence ID" value="NZ_BKAC01000009.1"/>
</dbReference>
<sequence length="90" mass="9982">MAILIDQPSWPAHGTVWAHLVSDLNLDELHAFAAAAGLPRRGFDLDHYDVPEANYHELVAAGALPVTFREMIVRLRASGLRVTARKRRGL</sequence>
<comment type="caution">
    <text evidence="3">The sequence shown here is derived from an EMBL/GenBank/DDBJ whole genome shotgun (WGS) entry which is preliminary data.</text>
</comment>
<name>A0A1I3BXX5_9MICO</name>
<evidence type="ECO:0000313" key="2">
    <source>
        <dbReference type="EMBL" id="SFH67164.1"/>
    </source>
</evidence>
<dbReference type="STRING" id="995038.SAMN05216274_11122"/>
<proteinExistence type="predicted"/>